<sequence>MSPVRTAVTTVLTEKFEVSPESIRPEATLESLDLDSLALAELALALQEQLGVPVEEDEAAKHSTVGELVAALNAKRAQWGTS</sequence>
<dbReference type="RefSeq" id="WP_168525940.1">
    <property type="nucleotide sequence ID" value="NZ_JBHSKH010000057.1"/>
</dbReference>
<evidence type="ECO:0000313" key="3">
    <source>
        <dbReference type="Proteomes" id="UP001597058"/>
    </source>
</evidence>
<accession>A0ABW3XM15</accession>
<comment type="caution">
    <text evidence="2">The sequence shown here is derived from an EMBL/GenBank/DDBJ whole genome shotgun (WGS) entry which is preliminary data.</text>
</comment>
<gene>
    <name evidence="2" type="ORF">ACFQ5X_30670</name>
</gene>
<protein>
    <submittedName>
        <fullName evidence="2">Acyl carrier protein</fullName>
    </submittedName>
</protein>
<dbReference type="EMBL" id="JBHTMM010000048">
    <property type="protein sequence ID" value="MFD1310205.1"/>
    <property type="molecule type" value="Genomic_DNA"/>
</dbReference>
<dbReference type="InterPro" id="IPR036736">
    <property type="entry name" value="ACP-like_sf"/>
</dbReference>
<dbReference type="InterPro" id="IPR009081">
    <property type="entry name" value="PP-bd_ACP"/>
</dbReference>
<evidence type="ECO:0000259" key="1">
    <source>
        <dbReference type="PROSITE" id="PS50075"/>
    </source>
</evidence>
<dbReference type="Gene3D" id="1.10.1200.10">
    <property type="entry name" value="ACP-like"/>
    <property type="match status" value="1"/>
</dbReference>
<dbReference type="SUPFAM" id="SSF47336">
    <property type="entry name" value="ACP-like"/>
    <property type="match status" value="1"/>
</dbReference>
<organism evidence="2 3">
    <name type="scientific">Streptomyces kaempferi</name>
    <dbReference type="NCBI Taxonomy" id="333725"/>
    <lineage>
        <taxon>Bacteria</taxon>
        <taxon>Bacillati</taxon>
        <taxon>Actinomycetota</taxon>
        <taxon>Actinomycetes</taxon>
        <taxon>Kitasatosporales</taxon>
        <taxon>Streptomycetaceae</taxon>
        <taxon>Streptomyces</taxon>
    </lineage>
</organism>
<reference evidence="3" key="1">
    <citation type="journal article" date="2019" name="Int. J. Syst. Evol. Microbiol.">
        <title>The Global Catalogue of Microorganisms (GCM) 10K type strain sequencing project: providing services to taxonomists for standard genome sequencing and annotation.</title>
        <authorList>
            <consortium name="The Broad Institute Genomics Platform"/>
            <consortium name="The Broad Institute Genome Sequencing Center for Infectious Disease"/>
            <person name="Wu L."/>
            <person name="Ma J."/>
        </authorList>
    </citation>
    <scope>NUCLEOTIDE SEQUENCE [LARGE SCALE GENOMIC DNA]</scope>
    <source>
        <strain evidence="3">CGMCC 4.7020</strain>
    </source>
</reference>
<keyword evidence="3" id="KW-1185">Reference proteome</keyword>
<feature type="domain" description="Carrier" evidence="1">
    <location>
        <begin position="2"/>
        <end position="76"/>
    </location>
</feature>
<dbReference type="Pfam" id="PF00550">
    <property type="entry name" value="PP-binding"/>
    <property type="match status" value="1"/>
</dbReference>
<evidence type="ECO:0000313" key="2">
    <source>
        <dbReference type="EMBL" id="MFD1310205.1"/>
    </source>
</evidence>
<dbReference type="PROSITE" id="PS50075">
    <property type="entry name" value="CARRIER"/>
    <property type="match status" value="1"/>
</dbReference>
<dbReference type="Proteomes" id="UP001597058">
    <property type="component" value="Unassembled WGS sequence"/>
</dbReference>
<proteinExistence type="predicted"/>
<name>A0ABW3XM15_9ACTN</name>